<evidence type="ECO:0000313" key="2">
    <source>
        <dbReference type="Proteomes" id="UP000014977"/>
    </source>
</evidence>
<dbReference type="STRING" id="897.B2D07_10070"/>
<proteinExistence type="predicted"/>
<accession>S7V8D8</accession>
<dbReference type="eggNOG" id="ENOG5033M72">
    <property type="taxonomic scope" value="Bacteria"/>
</dbReference>
<dbReference type="AlphaFoldDB" id="S7V8D8"/>
<organism evidence="1 2">
    <name type="scientific">Desulfococcus multivorans DSM 2059</name>
    <dbReference type="NCBI Taxonomy" id="1121405"/>
    <lineage>
        <taxon>Bacteria</taxon>
        <taxon>Pseudomonadati</taxon>
        <taxon>Thermodesulfobacteriota</taxon>
        <taxon>Desulfobacteria</taxon>
        <taxon>Desulfobacterales</taxon>
        <taxon>Desulfococcaceae</taxon>
        <taxon>Desulfococcus</taxon>
    </lineage>
</organism>
<keyword evidence="2" id="KW-1185">Reference proteome</keyword>
<name>S7V8D8_DESML</name>
<comment type="caution">
    <text evidence="1">The sequence shown here is derived from an EMBL/GenBank/DDBJ whole genome shotgun (WGS) entry which is preliminary data.</text>
</comment>
<dbReference type="EMBL" id="ATHJ01000061">
    <property type="protein sequence ID" value="EPR42924.1"/>
    <property type="molecule type" value="Genomic_DNA"/>
</dbReference>
<gene>
    <name evidence="1" type="ORF">dsmv_0005</name>
</gene>
<dbReference type="Proteomes" id="UP000014977">
    <property type="component" value="Unassembled WGS sequence"/>
</dbReference>
<evidence type="ECO:0000313" key="1">
    <source>
        <dbReference type="EMBL" id="EPR42924.1"/>
    </source>
</evidence>
<sequence length="563" mass="62337">MSDFKAAVTVAVADLAAPLEIVDGGFQVVAKGFGRVEAELRPGLYKARAGIGGTAQEKIFAVEEGEGEMAVVLERVLFASPVPMDGTTTSHEYHQAAVNAAFARPPLKKGSGAGFFLSVRDPSEAPFIQTDDTTARYALSFTGFRLRKATETLIDYDQDAVRDISRGYAVLAAELDPGAYVLQWSSERYGTLARPVLLVPNWITQLFLMVEPQGETGLPMRPNFADASVQMAPFESAYPRERYFRLSEIARQALLQGRNIVDREVMNALLHDKFGNPILGLLAAHLLLLDEKPRLNLLNIVMGNLGVLLGGDFPDMVALRLRLNQLEKPQSPPPAGLSVSFPPLLRASWDILARQAARNDSFFPPGSLCREAADRTVDNGVWLAWKPGRLTKPAVTPLSDAELRNKKRHDRERILAVLDFNGDKRDGEQVLDSIRKLAKPLLREKMRLFIKSVDQKKPQSIEKIQDIVIRLAGALPWQELMEKLSELDEELSFSEQLSSVQKTLIPNLMLLRQVLQRGDKPDSNQLTLLLDALNVPRAVLLENLLGLARLGGALAARLYEERK</sequence>
<protein>
    <submittedName>
        <fullName evidence="1">Uncharacterized protein</fullName>
    </submittedName>
</protein>
<reference evidence="1 2" key="1">
    <citation type="journal article" date="2013" name="Genome Announc.">
        <title>Draft genome sequences for three mercury-methylating, sulfate-reducing bacteria.</title>
        <authorList>
            <person name="Brown S.D."/>
            <person name="Hurt R.A.Jr."/>
            <person name="Gilmour C.C."/>
            <person name="Elias D.A."/>
        </authorList>
    </citation>
    <scope>NUCLEOTIDE SEQUENCE [LARGE SCALE GENOMIC DNA]</scope>
    <source>
        <strain evidence="1 2">DSM 2059</strain>
    </source>
</reference>